<dbReference type="EMBL" id="FTOJ01000004">
    <property type="protein sequence ID" value="SIS82579.1"/>
    <property type="molecule type" value="Genomic_DNA"/>
</dbReference>
<evidence type="ECO:0000313" key="2">
    <source>
        <dbReference type="Proteomes" id="UP000186246"/>
    </source>
</evidence>
<evidence type="ECO:0000313" key="1">
    <source>
        <dbReference type="EMBL" id="SIS82579.1"/>
    </source>
</evidence>
<dbReference type="STRING" id="551459.SAMN05421796_10480"/>
<reference evidence="2" key="1">
    <citation type="submission" date="2017-01" db="EMBL/GenBank/DDBJ databases">
        <authorList>
            <person name="Varghese N."/>
            <person name="Submissions S."/>
        </authorList>
    </citation>
    <scope>NUCLEOTIDE SEQUENCE [LARGE SCALE GENOMIC DNA]</scope>
    <source>
        <strain evidence="2">DSM 21068</strain>
    </source>
</reference>
<sequence>MDEREFYFLDVIYSEGCKGILIVVKLNLILFTSW</sequence>
<dbReference type="Proteomes" id="UP000186246">
    <property type="component" value="Unassembled WGS sequence"/>
</dbReference>
<accession>A0A1N7M9B7</accession>
<organism evidence="1 2">
    <name type="scientific">Chryseobacterium piscicola</name>
    <dbReference type="NCBI Taxonomy" id="551459"/>
    <lineage>
        <taxon>Bacteria</taxon>
        <taxon>Pseudomonadati</taxon>
        <taxon>Bacteroidota</taxon>
        <taxon>Flavobacteriia</taxon>
        <taxon>Flavobacteriales</taxon>
        <taxon>Weeksellaceae</taxon>
        <taxon>Chryseobacterium group</taxon>
        <taxon>Chryseobacterium</taxon>
    </lineage>
</organism>
<name>A0A1N7M9B7_9FLAO</name>
<protein>
    <submittedName>
        <fullName evidence="1">Uncharacterized protein</fullName>
    </submittedName>
</protein>
<proteinExistence type="predicted"/>
<dbReference type="AlphaFoldDB" id="A0A1N7M9B7"/>
<gene>
    <name evidence="1" type="ORF">SAMN05421796_10480</name>
</gene>